<proteinExistence type="predicted"/>
<evidence type="ECO:0000256" key="1">
    <source>
        <dbReference type="SAM" id="MobiDB-lite"/>
    </source>
</evidence>
<dbReference type="InParanoid" id="A0A218Z739"/>
<evidence type="ECO:0000313" key="2">
    <source>
        <dbReference type="EMBL" id="OWP03582.1"/>
    </source>
</evidence>
<reference evidence="2 3" key="1">
    <citation type="submission" date="2017-04" db="EMBL/GenBank/DDBJ databases">
        <title>Draft genome sequence of Marssonina coronaria NL1: causal agent of apple blotch.</title>
        <authorList>
            <person name="Cheng Q."/>
        </authorList>
    </citation>
    <scope>NUCLEOTIDE SEQUENCE [LARGE SCALE GENOMIC DNA]</scope>
    <source>
        <strain evidence="2 3">NL1</strain>
    </source>
</reference>
<protein>
    <submittedName>
        <fullName evidence="2">Uncharacterized protein</fullName>
    </submittedName>
</protein>
<keyword evidence="3" id="KW-1185">Reference proteome</keyword>
<feature type="compositionally biased region" description="Low complexity" evidence="1">
    <location>
        <begin position="18"/>
        <end position="27"/>
    </location>
</feature>
<dbReference type="EMBL" id="MZNU01000176">
    <property type="protein sequence ID" value="OWP03582.1"/>
    <property type="molecule type" value="Genomic_DNA"/>
</dbReference>
<dbReference type="AlphaFoldDB" id="A0A218Z739"/>
<sequence>MFPRAKISRILLPPPSPATQAQQAHSHPLSDPNNTTSEQTACSTNPTPARPPSKGSSLKESEPLHKPSVLGKPNNSSSPSSSYLSSFVDDARRPPQELYPPQPGRAGAGQDRIVRYLPYLTSQQQWNAIDMVQE</sequence>
<feature type="compositionally biased region" description="Polar residues" evidence="1">
    <location>
        <begin position="31"/>
        <end position="47"/>
    </location>
</feature>
<feature type="region of interest" description="Disordered" evidence="1">
    <location>
        <begin position="1"/>
        <end position="110"/>
    </location>
</feature>
<accession>A0A218Z739</accession>
<dbReference type="Proteomes" id="UP000242519">
    <property type="component" value="Unassembled WGS sequence"/>
</dbReference>
<feature type="compositionally biased region" description="Low complexity" evidence="1">
    <location>
        <begin position="76"/>
        <end position="86"/>
    </location>
</feature>
<name>A0A218Z739_9HELO</name>
<gene>
    <name evidence="2" type="ORF">B2J93_7600</name>
</gene>
<evidence type="ECO:0000313" key="3">
    <source>
        <dbReference type="Proteomes" id="UP000242519"/>
    </source>
</evidence>
<comment type="caution">
    <text evidence="2">The sequence shown here is derived from an EMBL/GenBank/DDBJ whole genome shotgun (WGS) entry which is preliminary data.</text>
</comment>
<organism evidence="2 3">
    <name type="scientific">Diplocarpon coronariae</name>
    <dbReference type="NCBI Taxonomy" id="2795749"/>
    <lineage>
        <taxon>Eukaryota</taxon>
        <taxon>Fungi</taxon>
        <taxon>Dikarya</taxon>
        <taxon>Ascomycota</taxon>
        <taxon>Pezizomycotina</taxon>
        <taxon>Leotiomycetes</taxon>
        <taxon>Helotiales</taxon>
        <taxon>Drepanopezizaceae</taxon>
        <taxon>Diplocarpon</taxon>
    </lineage>
</organism>